<accession>A0A1L8QNW8</accession>
<dbReference type="AlphaFoldDB" id="A0A1L8QNW8"/>
<comment type="cofactor">
    <cofactor evidence="1">
        <name>Mg(2+)</name>
        <dbReference type="ChEBI" id="CHEBI:18420"/>
    </cofactor>
</comment>
<gene>
    <name evidence="4" type="ORF">RU93_GL000914</name>
</gene>
<keyword evidence="5" id="KW-1185">Reference proteome</keyword>
<comment type="caution">
    <text evidence="4">The sequence shown here is derived from an EMBL/GenBank/DDBJ whole genome shotgun (WGS) entry which is preliminary data.</text>
</comment>
<reference evidence="4 5" key="1">
    <citation type="submission" date="2014-12" db="EMBL/GenBank/DDBJ databases">
        <title>Draft genome sequences of 29 type strains of Enterococci.</title>
        <authorList>
            <person name="Zhong Z."/>
            <person name="Sun Z."/>
            <person name="Liu W."/>
            <person name="Zhang W."/>
            <person name="Zhang H."/>
        </authorList>
    </citation>
    <scope>NUCLEOTIDE SEQUENCE [LARGE SCALE GENOMIC DNA]</scope>
    <source>
        <strain evidence="4 5">DSM 17690</strain>
    </source>
</reference>
<proteinExistence type="predicted"/>
<dbReference type="STRING" id="328396.RU93_GL000914"/>
<dbReference type="GO" id="GO:0016787">
    <property type="term" value="F:hydrolase activity"/>
    <property type="evidence" value="ECO:0007669"/>
    <property type="project" value="UniProtKB-KW"/>
</dbReference>
<organism evidence="4 5">
    <name type="scientific">Enterococcus aquimarinus</name>
    <dbReference type="NCBI Taxonomy" id="328396"/>
    <lineage>
        <taxon>Bacteria</taxon>
        <taxon>Bacillati</taxon>
        <taxon>Bacillota</taxon>
        <taxon>Bacilli</taxon>
        <taxon>Lactobacillales</taxon>
        <taxon>Enterococcaceae</taxon>
        <taxon>Enterococcus</taxon>
    </lineage>
</organism>
<dbReference type="PROSITE" id="PS51462">
    <property type="entry name" value="NUDIX"/>
    <property type="match status" value="1"/>
</dbReference>
<evidence type="ECO:0000313" key="5">
    <source>
        <dbReference type="Proteomes" id="UP000182149"/>
    </source>
</evidence>
<name>A0A1L8QNW8_9ENTE</name>
<dbReference type="PANTHER" id="PTHR43046">
    <property type="entry name" value="GDP-MANNOSE MANNOSYL HYDROLASE"/>
    <property type="match status" value="1"/>
</dbReference>
<dbReference type="PANTHER" id="PTHR43046:SF16">
    <property type="entry name" value="ADP-RIBOSE PYROPHOSPHATASE YJHB-RELATED"/>
    <property type="match status" value="1"/>
</dbReference>
<keyword evidence="2" id="KW-0378">Hydrolase</keyword>
<dbReference type="InterPro" id="IPR000086">
    <property type="entry name" value="NUDIX_hydrolase_dom"/>
</dbReference>
<dbReference type="Gene3D" id="6.10.250.1120">
    <property type="match status" value="1"/>
</dbReference>
<sequence>MHVNPLKEYQRLLAIAQSGKKFGRDHFDQERYAELERISLALISQLGNKPIAQIPDLFSGETGYPTPKVDVRAFCQNAQNEILLVEDRQTKEWSLPGGFAEIGMSPRENLAKELIEETGFEAHIGDLLAIFDTNQKGNPPQSFQYYKLVFACELLRGEFIANQEIRNIGFFSIEQLPPLSTKRTTKEQLTILRQSRHSPHVD</sequence>
<evidence type="ECO:0000313" key="4">
    <source>
        <dbReference type="EMBL" id="OJG09203.1"/>
    </source>
</evidence>
<feature type="domain" description="Nudix hydrolase" evidence="3">
    <location>
        <begin position="64"/>
        <end position="193"/>
    </location>
</feature>
<dbReference type="Gene3D" id="3.90.79.10">
    <property type="entry name" value="Nucleoside Triphosphate Pyrophosphohydrolase"/>
    <property type="match status" value="1"/>
</dbReference>
<dbReference type="SUPFAM" id="SSF55811">
    <property type="entry name" value="Nudix"/>
    <property type="match status" value="1"/>
</dbReference>
<evidence type="ECO:0000259" key="3">
    <source>
        <dbReference type="PROSITE" id="PS51462"/>
    </source>
</evidence>
<protein>
    <submittedName>
        <fullName evidence="4">ADP-ribose pyrophosphatase</fullName>
    </submittedName>
</protein>
<evidence type="ECO:0000256" key="2">
    <source>
        <dbReference type="ARBA" id="ARBA00022801"/>
    </source>
</evidence>
<dbReference type="EMBL" id="JXKD01000019">
    <property type="protein sequence ID" value="OJG09203.1"/>
    <property type="molecule type" value="Genomic_DNA"/>
</dbReference>
<dbReference type="Pfam" id="PF12535">
    <property type="entry name" value="Nudix_N"/>
    <property type="match status" value="1"/>
</dbReference>
<dbReference type="InterPro" id="IPR015797">
    <property type="entry name" value="NUDIX_hydrolase-like_dom_sf"/>
</dbReference>
<evidence type="ECO:0000256" key="1">
    <source>
        <dbReference type="ARBA" id="ARBA00001946"/>
    </source>
</evidence>
<dbReference type="Pfam" id="PF00293">
    <property type="entry name" value="NUDIX"/>
    <property type="match status" value="1"/>
</dbReference>
<dbReference type="Proteomes" id="UP000182149">
    <property type="component" value="Unassembled WGS sequence"/>
</dbReference>
<dbReference type="InterPro" id="IPR059176">
    <property type="entry name" value="UDP-X_N"/>
</dbReference>